<gene>
    <name evidence="1" type="ORF">EGYM00163_LOCUS33635</name>
    <name evidence="2" type="ORF">EGYM00163_LOCUS33637</name>
</gene>
<dbReference type="EMBL" id="HBJA01097148">
    <property type="protein sequence ID" value="CAE0822436.1"/>
    <property type="molecule type" value="Transcribed_RNA"/>
</dbReference>
<accession>A0A6T2D808</accession>
<name>A0A6T2D808_9EUGL</name>
<evidence type="ECO:0000313" key="1">
    <source>
        <dbReference type="EMBL" id="CAE0822434.1"/>
    </source>
</evidence>
<evidence type="ECO:0000313" key="2">
    <source>
        <dbReference type="EMBL" id="CAE0822436.1"/>
    </source>
</evidence>
<sequence>MPLNRACARKLQSAVEQTGCCVHTHTRVQAPTRLHAVQLTAMQNPPVTVVLTAVRLPCIYTISSHPWTALVMLHPFTHSLLLNVPVCGDLSHQLCHKYPSLTG</sequence>
<organism evidence="2">
    <name type="scientific">Eutreptiella gymnastica</name>
    <dbReference type="NCBI Taxonomy" id="73025"/>
    <lineage>
        <taxon>Eukaryota</taxon>
        <taxon>Discoba</taxon>
        <taxon>Euglenozoa</taxon>
        <taxon>Euglenida</taxon>
        <taxon>Spirocuta</taxon>
        <taxon>Euglenophyceae</taxon>
        <taxon>Eutreptiales</taxon>
        <taxon>Eutreptiaceae</taxon>
        <taxon>Eutreptiella</taxon>
    </lineage>
</organism>
<dbReference type="AlphaFoldDB" id="A0A6T2D808"/>
<protein>
    <submittedName>
        <fullName evidence="2">Uncharacterized protein</fullName>
    </submittedName>
</protein>
<proteinExistence type="predicted"/>
<dbReference type="EMBL" id="HBJA01097146">
    <property type="protein sequence ID" value="CAE0822434.1"/>
    <property type="molecule type" value="Transcribed_RNA"/>
</dbReference>
<reference evidence="2" key="1">
    <citation type="submission" date="2021-01" db="EMBL/GenBank/DDBJ databases">
        <authorList>
            <person name="Corre E."/>
            <person name="Pelletier E."/>
            <person name="Niang G."/>
            <person name="Scheremetjew M."/>
            <person name="Finn R."/>
            <person name="Kale V."/>
            <person name="Holt S."/>
            <person name="Cochrane G."/>
            <person name="Meng A."/>
            <person name="Brown T."/>
            <person name="Cohen L."/>
        </authorList>
    </citation>
    <scope>NUCLEOTIDE SEQUENCE</scope>
    <source>
        <strain evidence="2">CCMP1594</strain>
    </source>
</reference>